<evidence type="ECO:0000313" key="1">
    <source>
        <dbReference type="EMBL" id="POO54420.1"/>
    </source>
</evidence>
<evidence type="ECO:0000313" key="2">
    <source>
        <dbReference type="Proteomes" id="UP000237447"/>
    </source>
</evidence>
<sequence>MKRLVVHPEGWPCSYAECRPGLFLHDDMIGLKSEYGGEGYCDSGEAFVKVDGDVQPVTYVWEVYEE</sequence>
<reference evidence="1 2" key="1">
    <citation type="journal article" date="2018" name="Syst. Appl. Microbiol.">
        <title>Agrobacterium rosae sp. nov., isolated from galls on different agricultural crops.</title>
        <authorList>
            <person name="Kuzmanovic N."/>
            <person name="Pulawska J."/>
            <person name="Smalla K."/>
            <person name="Nesme X."/>
        </authorList>
    </citation>
    <scope>NUCLEOTIDE SEQUENCE [LARGE SCALE GENOMIC DNA]</scope>
    <source>
        <strain evidence="1 2">NCPPB 1650</strain>
    </source>
</reference>
<comment type="caution">
    <text evidence="1">The sequence shown here is derived from an EMBL/GenBank/DDBJ whole genome shotgun (WGS) entry which is preliminary data.</text>
</comment>
<dbReference type="RefSeq" id="WP_103656885.1">
    <property type="nucleotide sequence ID" value="NZ_NXEJ01000001.1"/>
</dbReference>
<dbReference type="GeneID" id="86878276"/>
<name>A0AAE5VRP1_9HYPH</name>
<gene>
    <name evidence="1" type="ORF">CPJ18_02705</name>
</gene>
<dbReference type="Proteomes" id="UP000237447">
    <property type="component" value="Unassembled WGS sequence"/>
</dbReference>
<accession>A0AAE5VRP1</accession>
<proteinExistence type="predicted"/>
<protein>
    <submittedName>
        <fullName evidence="1">Uncharacterized protein</fullName>
    </submittedName>
</protein>
<dbReference type="AlphaFoldDB" id="A0AAE5VRP1"/>
<dbReference type="EMBL" id="NXEJ01000001">
    <property type="protein sequence ID" value="POO54420.1"/>
    <property type="molecule type" value="Genomic_DNA"/>
</dbReference>
<organism evidence="1 2">
    <name type="scientific">Agrobacterium rosae</name>
    <dbReference type="NCBI Taxonomy" id="1972867"/>
    <lineage>
        <taxon>Bacteria</taxon>
        <taxon>Pseudomonadati</taxon>
        <taxon>Pseudomonadota</taxon>
        <taxon>Alphaproteobacteria</taxon>
        <taxon>Hyphomicrobiales</taxon>
        <taxon>Rhizobiaceae</taxon>
        <taxon>Rhizobium/Agrobacterium group</taxon>
        <taxon>Agrobacterium</taxon>
    </lineage>
</organism>